<dbReference type="SMART" id="SM00418">
    <property type="entry name" value="HTH_ARSR"/>
    <property type="match status" value="1"/>
</dbReference>
<dbReference type="KEGG" id="coh:EAV92_02315"/>
<evidence type="ECO:0000256" key="1">
    <source>
        <dbReference type="ARBA" id="ARBA00023125"/>
    </source>
</evidence>
<keyword evidence="1" id="KW-0238">DNA-binding</keyword>
<name>A0A3G3JTG4_9BACL</name>
<dbReference type="Proteomes" id="UP000269097">
    <property type="component" value="Chromosome"/>
</dbReference>
<protein>
    <submittedName>
        <fullName evidence="3">MarR family transcriptional regulator</fullName>
    </submittedName>
</protein>
<dbReference type="InterPro" id="IPR036388">
    <property type="entry name" value="WH-like_DNA-bd_sf"/>
</dbReference>
<dbReference type="SUPFAM" id="SSF46785">
    <property type="entry name" value="Winged helix' DNA-binding domain"/>
    <property type="match status" value="1"/>
</dbReference>
<accession>A0A3G3JTG4</accession>
<evidence type="ECO:0000313" key="4">
    <source>
        <dbReference type="Proteomes" id="UP000269097"/>
    </source>
</evidence>
<dbReference type="AlphaFoldDB" id="A0A3G3JTG4"/>
<dbReference type="GO" id="GO:0003700">
    <property type="term" value="F:DNA-binding transcription factor activity"/>
    <property type="evidence" value="ECO:0007669"/>
    <property type="project" value="InterPro"/>
</dbReference>
<proteinExistence type="predicted"/>
<dbReference type="Pfam" id="PF12840">
    <property type="entry name" value="HTH_20"/>
    <property type="match status" value="1"/>
</dbReference>
<reference evidence="3 4" key="1">
    <citation type="submission" date="2018-10" db="EMBL/GenBank/DDBJ databases">
        <title>Genome Sequence of Cohnella sp.</title>
        <authorList>
            <person name="Srinivasan S."/>
            <person name="Kim M.K."/>
        </authorList>
    </citation>
    <scope>NUCLEOTIDE SEQUENCE [LARGE SCALE GENOMIC DNA]</scope>
    <source>
        <strain evidence="3 4">18JY8-7</strain>
    </source>
</reference>
<dbReference type="RefSeq" id="WP_123039579.1">
    <property type="nucleotide sequence ID" value="NZ_CP033433.1"/>
</dbReference>
<keyword evidence="4" id="KW-1185">Reference proteome</keyword>
<dbReference type="InterPro" id="IPR036390">
    <property type="entry name" value="WH_DNA-bd_sf"/>
</dbReference>
<evidence type="ECO:0000259" key="2">
    <source>
        <dbReference type="SMART" id="SM00418"/>
    </source>
</evidence>
<dbReference type="Gene3D" id="1.10.10.10">
    <property type="entry name" value="Winged helix-like DNA-binding domain superfamily/Winged helix DNA-binding domain"/>
    <property type="match status" value="1"/>
</dbReference>
<gene>
    <name evidence="3" type="ORF">EAV92_02315</name>
</gene>
<feature type="domain" description="HTH arsR-type" evidence="2">
    <location>
        <begin position="14"/>
        <end position="82"/>
    </location>
</feature>
<dbReference type="InterPro" id="IPR001845">
    <property type="entry name" value="HTH_ArsR_DNA-bd_dom"/>
</dbReference>
<evidence type="ECO:0000313" key="3">
    <source>
        <dbReference type="EMBL" id="AYQ71516.1"/>
    </source>
</evidence>
<organism evidence="3 4">
    <name type="scientific">Cohnella candidum</name>
    <dbReference type="NCBI Taxonomy" id="2674991"/>
    <lineage>
        <taxon>Bacteria</taxon>
        <taxon>Bacillati</taxon>
        <taxon>Bacillota</taxon>
        <taxon>Bacilli</taxon>
        <taxon>Bacillales</taxon>
        <taxon>Paenibacillaceae</taxon>
        <taxon>Cohnella</taxon>
    </lineage>
</organism>
<dbReference type="InterPro" id="IPR011991">
    <property type="entry name" value="ArsR-like_HTH"/>
</dbReference>
<dbReference type="CDD" id="cd00090">
    <property type="entry name" value="HTH_ARSR"/>
    <property type="match status" value="1"/>
</dbReference>
<dbReference type="GO" id="GO:0003677">
    <property type="term" value="F:DNA binding"/>
    <property type="evidence" value="ECO:0007669"/>
    <property type="project" value="UniProtKB-KW"/>
</dbReference>
<sequence length="316" mass="35942">MLELNFNEPDKLVTVAHALSTRARIDILRLLSNRNLNVVEIAETLKLPVSTVANNIKVLEAAKLINTELLPASRGAMKVCTRNYDDIHIACNLEKAVPKGALRVYEMEMPIGHYSDCEVHPTCGMANSDGMIVREDEPASFYHPKHIGAQIIWFRKGYVEYLLPLEVPQGARIDSLELSLEMCSEAPNYDNNWPSDITLWLNGVEIGTWTSPGDFGDRRGKLNPSWWLDWTTQYGLLKTWRIDRERTTLDMVKVSDIVIDDLKLMYRPNIRLRIGVKPDAVHQGGVNLFGRQFGDYEQDIMMKVHYSLEDVGTNDL</sequence>
<dbReference type="EMBL" id="CP033433">
    <property type="protein sequence ID" value="AYQ71516.1"/>
    <property type="molecule type" value="Genomic_DNA"/>
</dbReference>